<dbReference type="EMBL" id="JBITYG010000005">
    <property type="protein sequence ID" value="MFI9102577.1"/>
    <property type="molecule type" value="Genomic_DNA"/>
</dbReference>
<evidence type="ECO:0000313" key="3">
    <source>
        <dbReference type="EMBL" id="MFI9102577.1"/>
    </source>
</evidence>
<keyword evidence="4" id="KW-1185">Reference proteome</keyword>
<reference evidence="3 4" key="1">
    <citation type="submission" date="2024-10" db="EMBL/GenBank/DDBJ databases">
        <title>The Natural Products Discovery Center: Release of the First 8490 Sequenced Strains for Exploring Actinobacteria Biosynthetic Diversity.</title>
        <authorList>
            <person name="Kalkreuter E."/>
            <person name="Kautsar S.A."/>
            <person name="Yang D."/>
            <person name="Bader C.D."/>
            <person name="Teijaro C.N."/>
            <person name="Fluegel L."/>
            <person name="Davis C.M."/>
            <person name="Simpson J.R."/>
            <person name="Lauterbach L."/>
            <person name="Steele A.D."/>
            <person name="Gui C."/>
            <person name="Meng S."/>
            <person name="Li G."/>
            <person name="Viehrig K."/>
            <person name="Ye F."/>
            <person name="Su P."/>
            <person name="Kiefer A.F."/>
            <person name="Nichols A."/>
            <person name="Cepeda A.J."/>
            <person name="Yan W."/>
            <person name="Fan B."/>
            <person name="Jiang Y."/>
            <person name="Adhikari A."/>
            <person name="Zheng C.-J."/>
            <person name="Schuster L."/>
            <person name="Cowan T.M."/>
            <person name="Smanski M.J."/>
            <person name="Chevrette M.G."/>
            <person name="De Carvalho L.P.S."/>
            <person name="Shen B."/>
        </authorList>
    </citation>
    <scope>NUCLEOTIDE SEQUENCE [LARGE SCALE GENOMIC DNA]</scope>
    <source>
        <strain evidence="3 4">NPDC053399</strain>
    </source>
</reference>
<accession>A0ABW8C811</accession>
<feature type="transmembrane region" description="Helical" evidence="2">
    <location>
        <begin position="219"/>
        <end position="237"/>
    </location>
</feature>
<feature type="transmembrane region" description="Helical" evidence="2">
    <location>
        <begin position="364"/>
        <end position="382"/>
    </location>
</feature>
<evidence type="ECO:0000256" key="1">
    <source>
        <dbReference type="SAM" id="MobiDB-lite"/>
    </source>
</evidence>
<feature type="transmembrane region" description="Helical" evidence="2">
    <location>
        <begin position="51"/>
        <end position="71"/>
    </location>
</feature>
<organism evidence="3 4">
    <name type="scientific">Streptomyces fildesensis</name>
    <dbReference type="NCBI Taxonomy" id="375757"/>
    <lineage>
        <taxon>Bacteria</taxon>
        <taxon>Bacillati</taxon>
        <taxon>Actinomycetota</taxon>
        <taxon>Actinomycetes</taxon>
        <taxon>Kitasatosporales</taxon>
        <taxon>Streptomycetaceae</taxon>
        <taxon>Streptomyces</taxon>
    </lineage>
</organism>
<keyword evidence="2" id="KW-0812">Transmembrane</keyword>
<gene>
    <name evidence="3" type="ORF">ACIGXA_18845</name>
</gene>
<feature type="transmembrane region" description="Helical" evidence="2">
    <location>
        <begin position="249"/>
        <end position="269"/>
    </location>
</feature>
<comment type="caution">
    <text evidence="3">The sequence shown here is derived from an EMBL/GenBank/DDBJ whole genome shotgun (WGS) entry which is preliminary data.</text>
</comment>
<dbReference type="RefSeq" id="WP_399650432.1">
    <property type="nucleotide sequence ID" value="NZ_JBITYG010000005.1"/>
</dbReference>
<evidence type="ECO:0000256" key="2">
    <source>
        <dbReference type="SAM" id="Phobius"/>
    </source>
</evidence>
<keyword evidence="2" id="KW-1133">Transmembrane helix</keyword>
<protein>
    <submittedName>
        <fullName evidence="3">MFS transporter</fullName>
    </submittedName>
</protein>
<dbReference type="Proteomes" id="UP001614394">
    <property type="component" value="Unassembled WGS sequence"/>
</dbReference>
<dbReference type="PANTHER" id="PTHR23542">
    <property type="match status" value="1"/>
</dbReference>
<sequence length="408" mass="41243">MSSPRPAASYAAVLRVPHARRTFTAALLGRLSYGIVSLSLLLSLAAATGSYAAAGLITTVFAATSVVLGPARAGLIDRWGARRALPALATPYAVALTALCLATWRPGAPLWLLTLLSAAAGTLTPPLGPTMRALWSALVPDKRLLQRAFSLDTVAEEGLFMTGPLIAVAVRPALGLALSATLVLIGTLALTASPAAKLLTAREPSVPAARLRSAGVRKAAYAAAGLGCCLGALELYVVAFTDHHDRASAAGWILAAHAAGSAIGGLLYGRIAWRRPAAGRLPYLLAALALLFALTGAAPTVVLFALGIAAAGTVVSPTMATAYLAADELAPPGTATRATAWVNTGVNAGSSLGSGTAGLLVDRLPLPLCFLLAAAPPLLLALRAYPRSGRNAQGPSAVPLAEASEGRA</sequence>
<feature type="transmembrane region" description="Helical" evidence="2">
    <location>
        <begin position="281"/>
        <end position="309"/>
    </location>
</feature>
<dbReference type="PANTHER" id="PTHR23542:SF1">
    <property type="entry name" value="MAJOR FACILITATOR SUPERFAMILY (MFS) PROFILE DOMAIN-CONTAINING PROTEIN"/>
    <property type="match status" value="1"/>
</dbReference>
<feature type="region of interest" description="Disordered" evidence="1">
    <location>
        <begin position="389"/>
        <end position="408"/>
    </location>
</feature>
<dbReference type="Gene3D" id="1.20.1250.20">
    <property type="entry name" value="MFS general substrate transporter like domains"/>
    <property type="match status" value="2"/>
</dbReference>
<dbReference type="Pfam" id="PF07690">
    <property type="entry name" value="MFS_1"/>
    <property type="match status" value="2"/>
</dbReference>
<dbReference type="InterPro" id="IPR036259">
    <property type="entry name" value="MFS_trans_sf"/>
</dbReference>
<dbReference type="InterPro" id="IPR011701">
    <property type="entry name" value="MFS"/>
</dbReference>
<keyword evidence="2" id="KW-0472">Membrane</keyword>
<feature type="transmembrane region" description="Helical" evidence="2">
    <location>
        <begin position="176"/>
        <end position="199"/>
    </location>
</feature>
<evidence type="ECO:0000313" key="4">
    <source>
        <dbReference type="Proteomes" id="UP001614394"/>
    </source>
</evidence>
<feature type="transmembrane region" description="Helical" evidence="2">
    <location>
        <begin position="83"/>
        <end position="104"/>
    </location>
</feature>
<feature type="transmembrane region" description="Helical" evidence="2">
    <location>
        <begin position="23"/>
        <end position="45"/>
    </location>
</feature>
<name>A0ABW8C811_9ACTN</name>
<dbReference type="SUPFAM" id="SSF103473">
    <property type="entry name" value="MFS general substrate transporter"/>
    <property type="match status" value="1"/>
</dbReference>
<proteinExistence type="predicted"/>